<evidence type="ECO:0000256" key="2">
    <source>
        <dbReference type="ARBA" id="ARBA00004792"/>
    </source>
</evidence>
<feature type="region of interest" description="N-terminal hotdog fold" evidence="9">
    <location>
        <begin position="2289"/>
        <end position="2410"/>
    </location>
</feature>
<feature type="region of interest" description="C-terminal hotdog fold" evidence="9">
    <location>
        <begin position="2424"/>
        <end position="2564"/>
    </location>
</feature>
<dbReference type="InterPro" id="IPR013968">
    <property type="entry name" value="PKS_KR"/>
</dbReference>
<dbReference type="InterPro" id="IPR049900">
    <property type="entry name" value="PKS_mFAS_DH"/>
</dbReference>
<feature type="active site" description="Proton donor; for dehydratase activity" evidence="9">
    <location>
        <position position="2481"/>
    </location>
</feature>
<evidence type="ECO:0000256" key="8">
    <source>
        <dbReference type="ARBA" id="ARBA00054155"/>
    </source>
</evidence>
<dbReference type="InterPro" id="IPR049551">
    <property type="entry name" value="PKS_DH_C"/>
</dbReference>
<dbReference type="Pfam" id="PF21394">
    <property type="entry name" value="Beta-ketacyl_N"/>
    <property type="match status" value="1"/>
</dbReference>
<dbReference type="InterPro" id="IPR020807">
    <property type="entry name" value="PKS_DH"/>
</dbReference>
<dbReference type="Pfam" id="PF14765">
    <property type="entry name" value="PS-DH"/>
    <property type="match status" value="2"/>
</dbReference>
<dbReference type="PROSITE" id="PS52004">
    <property type="entry name" value="KS3_2"/>
    <property type="match status" value="3"/>
</dbReference>
<reference evidence="14 15" key="2">
    <citation type="submission" date="2018-12" db="EMBL/GenBank/DDBJ databases">
        <title>Complete Genome Sequence of the Corallopyronin A producing Myxobacterium Corallococcus coralloides B035.</title>
        <authorList>
            <person name="Bouhired S.M."/>
            <person name="Rupp O."/>
            <person name="Blom J."/>
            <person name="Schaeberle T.F."/>
            <person name="Kehraus S."/>
            <person name="Schiefer A."/>
            <person name="Pfarr K."/>
            <person name="Goesmann A."/>
            <person name="Hoerauf A."/>
            <person name="Koenig G.M."/>
        </authorList>
    </citation>
    <scope>NUCLEOTIDE SEQUENCE [LARGE SCALE GENOMIC DNA]</scope>
    <source>
        <strain evidence="14 15">B035</strain>
    </source>
</reference>
<dbReference type="InterPro" id="IPR057326">
    <property type="entry name" value="KR_dom"/>
</dbReference>
<dbReference type="InterPro" id="IPR014031">
    <property type="entry name" value="Ketoacyl_synth_C"/>
</dbReference>
<evidence type="ECO:0000259" key="11">
    <source>
        <dbReference type="PROSITE" id="PS52004"/>
    </source>
</evidence>
<dbReference type="InterPro" id="IPR042104">
    <property type="entry name" value="PKS_dehydratase_sf"/>
</dbReference>
<dbReference type="Gene3D" id="1.10.1240.100">
    <property type="match status" value="3"/>
</dbReference>
<feature type="domain" description="Carrier" evidence="10">
    <location>
        <begin position="3960"/>
        <end position="4037"/>
    </location>
</feature>
<feature type="active site" description="Proton acceptor; for dehydratase activity" evidence="9">
    <location>
        <position position="945"/>
    </location>
</feature>
<keyword evidence="5" id="KW-0597">Phosphoprotein</keyword>
<feature type="domain" description="Ketosynthase family 3 (KS3)" evidence="11">
    <location>
        <begin position="1733"/>
        <end position="2159"/>
    </location>
</feature>
<dbReference type="SUPFAM" id="SSF53901">
    <property type="entry name" value="Thiolase-like"/>
    <property type="match status" value="3"/>
</dbReference>
<organism evidence="13">
    <name type="scientific">Corallococcus coralloides</name>
    <name type="common">Myxococcus coralloides</name>
    <dbReference type="NCBI Taxonomy" id="184914"/>
    <lineage>
        <taxon>Bacteria</taxon>
        <taxon>Pseudomonadati</taxon>
        <taxon>Myxococcota</taxon>
        <taxon>Myxococcia</taxon>
        <taxon>Myxococcales</taxon>
        <taxon>Cystobacterineae</taxon>
        <taxon>Myxococcaceae</taxon>
        <taxon>Corallococcus</taxon>
    </lineage>
</organism>
<dbReference type="CDD" id="cd08953">
    <property type="entry name" value="KR_2_SDR_x"/>
    <property type="match status" value="2"/>
</dbReference>
<dbReference type="InterPro" id="IPR009081">
    <property type="entry name" value="PP-bd_ACP"/>
</dbReference>
<feature type="active site" description="Proton donor; for dehydratase activity" evidence="9">
    <location>
        <position position="1095"/>
    </location>
</feature>
<dbReference type="InterPro" id="IPR049490">
    <property type="entry name" value="C883_1060-like_KR_N"/>
</dbReference>
<dbReference type="InterPro" id="IPR020806">
    <property type="entry name" value="PKS_PP-bd"/>
</dbReference>
<dbReference type="GO" id="GO:0031177">
    <property type="term" value="F:phosphopantetheine binding"/>
    <property type="evidence" value="ECO:0007669"/>
    <property type="project" value="InterPro"/>
</dbReference>
<dbReference type="PROSITE" id="PS51257">
    <property type="entry name" value="PROKAR_LIPOPROTEIN"/>
    <property type="match status" value="1"/>
</dbReference>
<evidence type="ECO:0000256" key="3">
    <source>
        <dbReference type="ARBA" id="ARBA00022450"/>
    </source>
</evidence>
<evidence type="ECO:0000313" key="13">
    <source>
        <dbReference type="EMBL" id="ADI59533.1"/>
    </source>
</evidence>
<dbReference type="InterPro" id="IPR032821">
    <property type="entry name" value="PKS_assoc"/>
</dbReference>
<evidence type="ECO:0000256" key="9">
    <source>
        <dbReference type="PROSITE-ProRule" id="PRU01363"/>
    </source>
</evidence>
<dbReference type="GO" id="GO:0006633">
    <property type="term" value="P:fatty acid biosynthetic process"/>
    <property type="evidence" value="ECO:0007669"/>
    <property type="project" value="InterPro"/>
</dbReference>
<dbReference type="CDD" id="cd00833">
    <property type="entry name" value="PKS"/>
    <property type="match status" value="3"/>
</dbReference>
<evidence type="ECO:0000256" key="7">
    <source>
        <dbReference type="ARBA" id="ARBA00022737"/>
    </source>
</evidence>
<dbReference type="GO" id="GO:0005737">
    <property type="term" value="C:cytoplasm"/>
    <property type="evidence" value="ECO:0007669"/>
    <property type="project" value="UniProtKB-SubCell"/>
</dbReference>
<comment type="function">
    <text evidence="8">Involved in production of the polyketide antibiotic thailandamide.</text>
</comment>
<feature type="region of interest" description="C-terminal hotdog fold" evidence="9">
    <location>
        <begin position="1037"/>
        <end position="1183"/>
    </location>
</feature>
<dbReference type="Pfam" id="PF08659">
    <property type="entry name" value="KR"/>
    <property type="match status" value="2"/>
</dbReference>
<keyword evidence="3" id="KW-0596">Phosphopantetheine</keyword>
<evidence type="ECO:0000313" key="15">
    <source>
        <dbReference type="Proteomes" id="UP000288758"/>
    </source>
</evidence>
<feature type="domain" description="Carrier" evidence="10">
    <location>
        <begin position="3869"/>
        <end position="3943"/>
    </location>
</feature>
<dbReference type="SMART" id="SM00823">
    <property type="entry name" value="PKS_PP"/>
    <property type="match status" value="4"/>
</dbReference>
<accession>D7RK23</accession>
<dbReference type="SUPFAM" id="SSF47336">
    <property type="entry name" value="ACP-like"/>
    <property type="match status" value="4"/>
</dbReference>
<evidence type="ECO:0000313" key="14">
    <source>
        <dbReference type="EMBL" id="QAT84741.1"/>
    </source>
</evidence>
<feature type="domain" description="PKS/mFAS DH" evidence="12">
    <location>
        <begin position="2289"/>
        <end position="2564"/>
    </location>
</feature>
<dbReference type="GO" id="GO:0004315">
    <property type="term" value="F:3-oxoacyl-[acyl-carrier-protein] synthase activity"/>
    <property type="evidence" value="ECO:0007669"/>
    <property type="project" value="InterPro"/>
</dbReference>
<dbReference type="Pfam" id="PF21089">
    <property type="entry name" value="PKS_DH_N"/>
    <property type="match status" value="2"/>
</dbReference>
<dbReference type="InterPro" id="IPR016039">
    <property type="entry name" value="Thiolase-like"/>
</dbReference>
<dbReference type="Gene3D" id="3.40.47.10">
    <property type="match status" value="3"/>
</dbReference>
<dbReference type="RefSeq" id="WP_128796631.1">
    <property type="nucleotide sequence ID" value="NZ_CP034669.1"/>
</dbReference>
<dbReference type="FunFam" id="3.40.47.10:FF:000019">
    <property type="entry name" value="Polyketide synthase type I"/>
    <property type="match status" value="3"/>
</dbReference>
<evidence type="ECO:0000256" key="5">
    <source>
        <dbReference type="ARBA" id="ARBA00022553"/>
    </source>
</evidence>
<feature type="domain" description="Ketosynthase family 3 (KS3)" evidence="11">
    <location>
        <begin position="7"/>
        <end position="433"/>
    </location>
</feature>
<dbReference type="EMBL" id="CP034669">
    <property type="protein sequence ID" value="QAT84741.1"/>
    <property type="molecule type" value="Genomic_DNA"/>
</dbReference>
<reference evidence="13" key="1">
    <citation type="journal article" date="2010" name="ChemBioChem">
        <title>Biosynthesis of the myxobacterial antibiotic corallopyronin A.</title>
        <authorList>
            <person name="Erol O."/>
            <person name="Schaberle T.F."/>
            <person name="Schmitz A."/>
            <person name="Rachid S."/>
            <person name="Gurgui C."/>
            <person name="El Omari M."/>
            <person name="Lohr F."/>
            <person name="Kehraus S."/>
            <person name="Piel J."/>
            <person name="Muller R."/>
            <person name="Konig G.M."/>
        </authorList>
    </citation>
    <scope>NUCLEOTIDE SEQUENCE</scope>
    <source>
        <strain evidence="13">B035</strain>
    </source>
</reference>
<keyword evidence="4" id="KW-0963">Cytoplasm</keyword>
<dbReference type="Pfam" id="PF02801">
    <property type="entry name" value="Ketoacyl-synt_C"/>
    <property type="match status" value="3"/>
</dbReference>
<dbReference type="Proteomes" id="UP000288758">
    <property type="component" value="Chromosome"/>
</dbReference>
<proteinExistence type="predicted"/>
<dbReference type="EMBL" id="HM071004">
    <property type="protein sequence ID" value="ADI59533.1"/>
    <property type="molecule type" value="Genomic_DNA"/>
</dbReference>
<evidence type="ECO:0000256" key="4">
    <source>
        <dbReference type="ARBA" id="ARBA00022490"/>
    </source>
</evidence>
<feature type="domain" description="Carrier" evidence="10">
    <location>
        <begin position="1632"/>
        <end position="1705"/>
    </location>
</feature>
<dbReference type="SMART" id="SM00822">
    <property type="entry name" value="PKS_KR"/>
    <property type="match status" value="2"/>
</dbReference>
<dbReference type="PROSITE" id="PS52019">
    <property type="entry name" value="PKS_MFAS_DH"/>
    <property type="match status" value="2"/>
</dbReference>
<evidence type="ECO:0000256" key="6">
    <source>
        <dbReference type="ARBA" id="ARBA00022679"/>
    </source>
</evidence>
<protein>
    <submittedName>
        <fullName evidence="13">CorK</fullName>
    </submittedName>
    <submittedName>
        <fullName evidence="14">Polyketide synthase</fullName>
    </submittedName>
</protein>
<comment type="pathway">
    <text evidence="2">Antibiotic biosynthesis.</text>
</comment>
<dbReference type="BioCyc" id="MetaCyc:MONOMER-124385"/>
<dbReference type="InterPro" id="IPR036736">
    <property type="entry name" value="ACP-like_sf"/>
</dbReference>
<dbReference type="InterPro" id="IPR054514">
    <property type="entry name" value="RhiE-like_linker"/>
</dbReference>
<dbReference type="PANTHER" id="PTHR43775:SF37">
    <property type="entry name" value="SI:DKEY-61P9.11"/>
    <property type="match status" value="1"/>
</dbReference>
<dbReference type="Gene3D" id="3.10.129.110">
    <property type="entry name" value="Polyketide synthase dehydratase"/>
    <property type="match status" value="2"/>
</dbReference>
<feature type="domain" description="PKS/mFAS DH" evidence="12">
    <location>
        <begin position="908"/>
        <end position="1183"/>
    </location>
</feature>
<dbReference type="Gene3D" id="1.10.1200.10">
    <property type="entry name" value="ACP-like"/>
    <property type="match status" value="4"/>
</dbReference>
<dbReference type="InterPro" id="IPR050091">
    <property type="entry name" value="PKS_NRPS_Biosynth_Enz"/>
</dbReference>
<dbReference type="Pfam" id="PF22336">
    <property type="entry name" value="RhiE-like_linker"/>
    <property type="match status" value="2"/>
</dbReference>
<dbReference type="Gene3D" id="3.30.70.3290">
    <property type="match status" value="1"/>
</dbReference>
<feature type="active site" description="Proton acceptor; for dehydratase activity" evidence="9">
    <location>
        <position position="2322"/>
    </location>
</feature>
<keyword evidence="7" id="KW-0677">Repeat</keyword>
<dbReference type="Gene3D" id="3.40.50.720">
    <property type="entry name" value="NAD(P)-binding Rossmann-like Domain"/>
    <property type="match status" value="2"/>
</dbReference>
<dbReference type="Pfam" id="PF00109">
    <property type="entry name" value="ketoacyl-synt"/>
    <property type="match status" value="3"/>
</dbReference>
<dbReference type="InterPro" id="IPR049552">
    <property type="entry name" value="PKS_DH_N"/>
</dbReference>
<dbReference type="InterPro" id="IPR036291">
    <property type="entry name" value="NAD(P)-bd_dom_sf"/>
</dbReference>
<evidence type="ECO:0000256" key="1">
    <source>
        <dbReference type="ARBA" id="ARBA00004496"/>
    </source>
</evidence>
<feature type="domain" description="Ketosynthase family 3 (KS3)" evidence="11">
    <location>
        <begin position="3196"/>
        <end position="3626"/>
    </location>
</feature>
<name>D7RK23_CORCK</name>
<feature type="domain" description="Carrier" evidence="10">
    <location>
        <begin position="3071"/>
        <end position="3152"/>
    </location>
</feature>
<evidence type="ECO:0000259" key="12">
    <source>
        <dbReference type="PROSITE" id="PS52019"/>
    </source>
</evidence>
<keyword evidence="6" id="KW-0808">Transferase</keyword>
<dbReference type="InterPro" id="IPR018201">
    <property type="entry name" value="Ketoacyl_synth_AS"/>
</dbReference>
<dbReference type="GO" id="GO:0004312">
    <property type="term" value="F:fatty acid synthase activity"/>
    <property type="evidence" value="ECO:0007669"/>
    <property type="project" value="TreeGrafter"/>
</dbReference>
<dbReference type="InterPro" id="IPR014030">
    <property type="entry name" value="Ketoacyl_synth_N"/>
</dbReference>
<dbReference type="SMART" id="SM00825">
    <property type="entry name" value="PKS_KS"/>
    <property type="match status" value="3"/>
</dbReference>
<sequence length="4068" mass="436058">MGSREQAPGVAIIGMACRFPLADDVRAFWDNLAAGRDCIREIPPSRWDTRKFYSPDIDRPGTSVSRWCGLVDGVERFDHRFFEISPREAKNMDPQQRLLMEETLHCIEDSGVPLSELRAKRTSVFAGVMATDYHQEAVHPDVQADSFAGTGNYVCILANRLSYAFGLQGKSFTIDAACASSLVALHEARCSLERGESDYALVAGVSLNLHPWKYVTWSKSRMLSPRGRCSTFDKDADGYVPGDGVGVLLLQRRDDARRDRNRIHGVVKGSAVNHGGRTASMTAPRIDAQRDVILAAIASAGISARSIGYVEAHGTGTSLGDPIEVEALTRAFRQSTQDVQFAKLGSVKTNIGHLEAAAGVAGVIKVLLMMRHGQVPRSLNVTTLNPIIDFPQTPFSVALEPSDWPRPGKGEPRRAGVSSFGIGGANSHVVLEEHLEDAAEPARPARDAGRKHLFLLSAKSPGSFARRAEQWREWLRQNGLEDAALGDVCVTNAVASAHHPLRRGALVGSTEELRAFLDGAGRTAVVASTAPTTLSLREHTVTGFRSVRPLYESNALFRDRVDALLKACTVPGLRGGLATAFRAASWSRKARPVLSCLVRYAFWATLGDLGFQPREVHGGQHGFAVALALSGMLPPEEALGLVSGAEVGMAHVRSPAMGVFDPVVRRLIPPVSIRPEYLAHLVADVALPDEALAACVTRARQLFHGQRTFQRFLEEWDGALAPLGFTMEHFLHDPRVSGRHRLLLFVAVESAFRKLSTKWSFQSRPLAPDARLTELIGLVAEGVVSRPAAVELLVADTPDLVSLARAAQSAAEAAPRLEPHPLLESFAWQPDGAGWLQAALEAPPVPAPSGPHVIEEAALDAAEATDLGELFDRTVLSLWEQGVSITWERLHPAGSYARAPLPPYPFEGEAFWIRDRDASAPPSSTASAPAARLSLSPEDPILRDHVVGGHRLIPGALMMGLSLRAARDAGLGERASLRNVVFHTPGRVSRPVELRAELDGDVSRVSADGVGLSQAEVAREGEGSARPDAPLATDGLYTVQDVNRLYAGLASSGFQYGESLRLLRRFGGGEAACFAELSTAGLREQGDALLPHVLDTVLQAGLLTGYVGGPLVFGKDRFVPAFVGALRCFGTLPPVLRLLVERKPEKGGEHRFHVDIIGQDARGQRVLELHEVVYQRADAAPPARSAAGWEMKAPYWRELPLPAAHATASQAAVIGARVQAFVERARRVHGAVQAVSPDGDVGALVESLTRAPGAATLYFLGAWEFSGLPDAERALRTLFHLVKAHLSRASDRELRIVVAVRDAFVATPEDRGSGFAAAALLGLAKTAMRESPRLQVVLVDVDLSNDAGVDALLREGTAGQASEEPVAWRHGRRLVRELRPVPVDGAGAENPFRAGKNYLLVGGGGGIGRALLDALASRVACRVFVLGRSERAPLDGLASRACELHFLRCDVTDGAQVDGVVRRITRDFGPLHGVLHLGGVLSDRLLMAKSWEDFQRVLAPKLAGTLNLHQATLAQPLDFFVGFSSIVALTGNVGQADYAAGNSFLDAFMAFRDRSGAPGLSRVVNWPLWEGVGMAQGLTGELRHLRPIAAAEGVKAFTAALSQREHAQVLVQGQEAPAAPARPARAEGVRKRDVEGYLRDLIAARLGLPGPGFDATESFFTMGLDSLILQELMAELNRTFRELPPTLLFEHPNLQKLVAWFEKEGLSGPAEPEAPAATPALPEPARAAPVRQGYDIAIIGMSGRFPLARTVPEFWRNLVDGVDCIQEIPPERWDANAIQGSRSDVGARSYGRWGGFIEDVDRFDPLFFNVSPKEAEEMDPQQRLFLECVWETLEDAGYAARKRYAHQSVGLFVGSMWNEYSLLAHEQGLLQGDYKGPGSLSWAIANRVSFFMDFKGPSLAVDTACSSSLVSIHLACQSLLTGECDMAVAGGVNLSIHPGKYVYLSQAKFLSSDGRCRSFGEGGDGYVPGEGVGAVLLKPLAAALADGDRIHAVIRGSASNHGGKAAGFTVPNPEQHARLIQKSMARAAVGPEDIGYVECHGTGTSLGDPIEIRGLQLAFGEQRGREHPCPIGSVKSNIGHLEAAAGIAAVIKVALAMRHRVLPRSLHGDVENPKLDLAQTPFQVVKQTRGWDVPAGRTRIAAISSFGAGGSNAHLVLEEFPRAEAVRDETPVPRLFVFSARDAERLEAQVARLRDFLDTEEGRACPLSDVAHTLQVGRQAFNTRWTVVARDRDSLRAALAAYPREAMPGEDARSVELARLAETWRQGGSVDWARASDGVPGRIVSLPTYPFRRERFWIDGPAPRPPALTQMVSEQEPLLADHVLHGEPTLPGVFMLAKLLATEGVTGPGTRARRIRSAVWTRPLRVRGSAAVELSLEPKEDRIRFGLWSGTGQERRCYAEGSMLAGDAAPVRPLDLLAVRERCPALKTGAACYTAFTALGLRYGARFQRVGQVSLGAGEALARLELDPRERGEAAWVSLLDGALQSALALLLHTGHATEAHVPFSLGALDVLGEAGPEPHAHVRMGEASRGGFRFDIDLTDGTGRVFATLRDVFLGRMAAPKAAAGTGAQAPATDGDVFQGSMAAPEVEAGTGPYFYRPEWHETPLPAARAPTAGDVLVLGADASLVSALRAELLAAGEGARLVPVALAGGAQDGLSVDAEDPASYQALVDALVRDGVRPTRILQVASLRPDVAHGLSLDERIAASGLSLLLLFQALIQARAAPQVSLVYAYPTGTDASPVLAAPGGLLRTLVREKSGLFCASVGLEALPARQTAAVLWQELSSVSPGCSDVAYDGGLRLTRRWASVEAPVSASPALRRGGVHLITGGAGGLGLLFAEHLVRHHDARVVLTGRSALDAAKQVRLSRLGDASRVLYLQGDVSRAEDVTAWVRTAREHFGALHVVLHGAGVRRDAFLLKKTRRELDEVLRPKLLGAMHLDAATRDVPLDAFVLFSSVSAVLGNTGQGDYAYANAFLDAFAWQREARRQRGERSGQTVSLDWPLWRDGGMTVDPASEALLATTMGLRPLLRDEGLKAFERALTFRESQLMVIAGNKDRIDGLLGAQAPARRAEAPAEDAAGQVLADMAGIMSRLLRVNRRDIHPNEDLREYGFDSITFTQFANALNEHFRTELSPAIFFEHSTLASLAAHVASLRPAAPVAPPTPAEPRRAPAMTGPVATAATGMPPIAAAAARTELAPDAIAIIGVSGVMPRSENLEQFWKHLEAGEDLVTGIPEQRWDWWKKAYGQAVPGLLEAMRGKRGGFIPHPEHFDAEFFGISAREADFMDPQQRIFLRTLWQSVEDAGYRMSDWWGARVGLFVGVATSDYTELLRAHNAPIDGLTSTGVFHSILVNRISYLFNFTGPSEPVDTACSSSLVAVQRAVAALRDGQCDVAIAGGVNLLLAPTLFLAFDKAGMLSPDGRCKTFDKDANGYVRGEGCAAVVLKPLRKALEDGDTIRGIVRAAVVGHAGRANSLTAPNPNAQADLLVRAYREAGIPPSRVSYIEAHGTGTSLGDPIEVNALKKAFRQLSGDAPATDARCALGAVKTNAGHLEAAAGMAGLVKVLLALKHRKVPANAHFRERNPYVDLDGSPFYLPGSLQAWESPRGPRVAGLSSFGFGGVNAHLVIEEHVEPAAPRQEDAEPGVFVLSARTEAVLRRYAADLLQDLEARGSAVALQDVAYTTQVGREAMAVRLAVIASNRQELFAKLRAFTSGAPETEGVFLGRKAEHGAAVGLLIEGEEGALYLRTLARNGRLPKLCQLWTLGVDVDWRLLHEGRTRRRVPLPTYPFVEEAHWYDLHVPMPTAANRPVMETAAPPVQAPPPAPVMPVAAEAQVARPGKLTLRPPVAGEVVKPVPPVPVAAAPADPSSAALPAVERLRTLLAQVLFVDASAVGVNEPLSDLGLDPVLADEFFRKVNEAFGTSLRTAHYQGDQTLTALARGLDVKAPPATPPAPAPAAPAVGPSIPETLKVLRSLLAGVLFTEPEAIEASRPLVELGLDSVLGIEFMDKVNQRFAIKVSPSKVYEHPSLERLGAYIAQAAAAAGAPEPRQDKHLFFAVSESSRSSNGAGES</sequence>
<dbReference type="Pfam" id="PF16197">
    <property type="entry name" value="KAsynt_C_assoc"/>
    <property type="match status" value="1"/>
</dbReference>
<dbReference type="SMART" id="SM01294">
    <property type="entry name" value="PKS_PP_betabranch"/>
    <property type="match status" value="4"/>
</dbReference>
<dbReference type="SUPFAM" id="SSF51735">
    <property type="entry name" value="NAD(P)-binding Rossmann-fold domains"/>
    <property type="match status" value="4"/>
</dbReference>
<dbReference type="PROSITE" id="PS00606">
    <property type="entry name" value="KS3_1"/>
    <property type="match status" value="3"/>
</dbReference>
<feature type="region of interest" description="N-terminal hotdog fold" evidence="9">
    <location>
        <begin position="908"/>
        <end position="1024"/>
    </location>
</feature>
<dbReference type="InterPro" id="IPR020841">
    <property type="entry name" value="PKS_Beta-ketoAc_synthase_dom"/>
</dbReference>
<dbReference type="SMART" id="SM00826">
    <property type="entry name" value="PKS_DH"/>
    <property type="match status" value="2"/>
</dbReference>
<comment type="subcellular location">
    <subcellularLocation>
        <location evidence="1">Cytoplasm</location>
    </subcellularLocation>
</comment>
<dbReference type="PANTHER" id="PTHR43775">
    <property type="entry name" value="FATTY ACID SYNTHASE"/>
    <property type="match status" value="1"/>
</dbReference>
<dbReference type="PROSITE" id="PS50075">
    <property type="entry name" value="CARRIER"/>
    <property type="match status" value="4"/>
</dbReference>
<evidence type="ECO:0000259" key="10">
    <source>
        <dbReference type="PROSITE" id="PS50075"/>
    </source>
</evidence>
<dbReference type="Pfam" id="PF00550">
    <property type="entry name" value="PP-binding"/>
    <property type="match status" value="4"/>
</dbReference>
<gene>
    <name evidence="13" type="primary">corK</name>
    <name evidence="14" type="ORF">EJ065_3175</name>
</gene>